<dbReference type="OrthoDB" id="4062651at2759"/>
<dbReference type="STRING" id="1036808.A0A0C3EJ65"/>
<dbReference type="PANTHER" id="PTHR24418">
    <property type="entry name" value="TYROSINE-PROTEIN KINASE"/>
    <property type="match status" value="1"/>
</dbReference>
<sequence>EIRRWTTLQHSNVVSVFGVVTKFEFTVSIISEWIPEGNAYDYVQDLNNDPRPLLAIQVLGIAQGLDYLHSHGFLHGNLRAHNVLISTDGQPLLVDCGLSALIDSSFSIIAGAPMPPTIRWMAPEQINNYGKVTTQADVWAFGMTALELFTREPYHDILYTRGVMQHTLQGPHRPTDETTRGRMTDQWWEICCLCWKRDESSRPPISDIVAVVVGVLSHPYFLLLMQLRRKQWCLLAKRNPFEWLYMPPCSLCIHLKLYCICSSAS</sequence>
<evidence type="ECO:0000256" key="1">
    <source>
        <dbReference type="ARBA" id="ARBA00022741"/>
    </source>
</evidence>
<dbReference type="InterPro" id="IPR050198">
    <property type="entry name" value="Non-receptor_tyrosine_kinases"/>
</dbReference>
<reference evidence="5" key="2">
    <citation type="submission" date="2015-01" db="EMBL/GenBank/DDBJ databases">
        <title>Evolutionary Origins and Diversification of the Mycorrhizal Mutualists.</title>
        <authorList>
            <consortium name="DOE Joint Genome Institute"/>
            <consortium name="Mycorrhizal Genomics Consortium"/>
            <person name="Kohler A."/>
            <person name="Kuo A."/>
            <person name="Nagy L.G."/>
            <person name="Floudas D."/>
            <person name="Copeland A."/>
            <person name="Barry K.W."/>
            <person name="Cichocki N."/>
            <person name="Veneault-Fourrey C."/>
            <person name="LaButti K."/>
            <person name="Lindquist E.A."/>
            <person name="Lipzen A."/>
            <person name="Lundell T."/>
            <person name="Morin E."/>
            <person name="Murat C."/>
            <person name="Riley R."/>
            <person name="Ohm R."/>
            <person name="Sun H."/>
            <person name="Tunlid A."/>
            <person name="Henrissat B."/>
            <person name="Grigoriev I.V."/>
            <person name="Hibbett D.S."/>
            <person name="Martin F."/>
        </authorList>
    </citation>
    <scope>NUCLEOTIDE SEQUENCE [LARGE SCALE GENOMIC DNA]</scope>
    <source>
        <strain evidence="5">Foug A</strain>
    </source>
</reference>
<evidence type="ECO:0000256" key="2">
    <source>
        <dbReference type="ARBA" id="ARBA00022840"/>
    </source>
</evidence>
<keyword evidence="5" id="KW-1185">Reference proteome</keyword>
<proteinExistence type="predicted"/>
<keyword evidence="1" id="KW-0547">Nucleotide-binding</keyword>
<dbReference type="InterPro" id="IPR011009">
    <property type="entry name" value="Kinase-like_dom_sf"/>
</dbReference>
<reference evidence="4 5" key="1">
    <citation type="submission" date="2014-04" db="EMBL/GenBank/DDBJ databases">
        <authorList>
            <consortium name="DOE Joint Genome Institute"/>
            <person name="Kuo A."/>
            <person name="Kohler A."/>
            <person name="Nagy L.G."/>
            <person name="Floudas D."/>
            <person name="Copeland A."/>
            <person name="Barry K.W."/>
            <person name="Cichocki N."/>
            <person name="Veneault-Fourrey C."/>
            <person name="LaButti K."/>
            <person name="Lindquist E.A."/>
            <person name="Lipzen A."/>
            <person name="Lundell T."/>
            <person name="Morin E."/>
            <person name="Murat C."/>
            <person name="Sun H."/>
            <person name="Tunlid A."/>
            <person name="Henrissat B."/>
            <person name="Grigoriev I.V."/>
            <person name="Hibbett D.S."/>
            <person name="Martin F."/>
            <person name="Nordberg H.P."/>
            <person name="Cantor M.N."/>
            <person name="Hua S.X."/>
        </authorList>
    </citation>
    <scope>NUCLEOTIDE SEQUENCE [LARGE SCALE GENOMIC DNA]</scope>
    <source>
        <strain evidence="4 5">Foug A</strain>
    </source>
</reference>
<dbReference type="AlphaFoldDB" id="A0A0C3EJ65"/>
<dbReference type="Proteomes" id="UP000053989">
    <property type="component" value="Unassembled WGS sequence"/>
</dbReference>
<evidence type="ECO:0000313" key="5">
    <source>
        <dbReference type="Proteomes" id="UP000053989"/>
    </source>
</evidence>
<dbReference type="PRINTS" id="PR00109">
    <property type="entry name" value="TYRKINASE"/>
</dbReference>
<organism evidence="4 5">
    <name type="scientific">Scleroderma citrinum Foug A</name>
    <dbReference type="NCBI Taxonomy" id="1036808"/>
    <lineage>
        <taxon>Eukaryota</taxon>
        <taxon>Fungi</taxon>
        <taxon>Dikarya</taxon>
        <taxon>Basidiomycota</taxon>
        <taxon>Agaricomycotina</taxon>
        <taxon>Agaricomycetes</taxon>
        <taxon>Agaricomycetidae</taxon>
        <taxon>Boletales</taxon>
        <taxon>Sclerodermatineae</taxon>
        <taxon>Sclerodermataceae</taxon>
        <taxon>Scleroderma</taxon>
    </lineage>
</organism>
<dbReference type="EMBL" id="KN822011">
    <property type="protein sequence ID" value="KIM67971.1"/>
    <property type="molecule type" value="Genomic_DNA"/>
</dbReference>
<accession>A0A0C3EJ65</accession>
<feature type="domain" description="Protein kinase" evidence="3">
    <location>
        <begin position="1"/>
        <end position="221"/>
    </location>
</feature>
<dbReference type="InterPro" id="IPR000719">
    <property type="entry name" value="Prot_kinase_dom"/>
</dbReference>
<keyword evidence="2" id="KW-0067">ATP-binding</keyword>
<evidence type="ECO:0000313" key="4">
    <source>
        <dbReference type="EMBL" id="KIM67971.1"/>
    </source>
</evidence>
<dbReference type="GO" id="GO:0004672">
    <property type="term" value="F:protein kinase activity"/>
    <property type="evidence" value="ECO:0007669"/>
    <property type="project" value="InterPro"/>
</dbReference>
<dbReference type="GO" id="GO:0005524">
    <property type="term" value="F:ATP binding"/>
    <property type="evidence" value="ECO:0007669"/>
    <property type="project" value="UniProtKB-KW"/>
</dbReference>
<name>A0A0C3EJ65_9AGAM</name>
<dbReference type="Pfam" id="PF07714">
    <property type="entry name" value="PK_Tyr_Ser-Thr"/>
    <property type="match status" value="1"/>
</dbReference>
<dbReference type="InParanoid" id="A0A0C3EJ65"/>
<evidence type="ECO:0000259" key="3">
    <source>
        <dbReference type="PROSITE" id="PS50011"/>
    </source>
</evidence>
<feature type="non-terminal residue" evidence="4">
    <location>
        <position position="1"/>
    </location>
</feature>
<protein>
    <recommendedName>
        <fullName evidence="3">Protein kinase domain-containing protein</fullName>
    </recommendedName>
</protein>
<dbReference type="PROSITE" id="PS50011">
    <property type="entry name" value="PROTEIN_KINASE_DOM"/>
    <property type="match status" value="1"/>
</dbReference>
<dbReference type="HOGENOM" id="CLU_000288_7_18_1"/>
<dbReference type="InterPro" id="IPR001245">
    <property type="entry name" value="Ser-Thr/Tyr_kinase_cat_dom"/>
</dbReference>
<dbReference type="SUPFAM" id="SSF56112">
    <property type="entry name" value="Protein kinase-like (PK-like)"/>
    <property type="match status" value="1"/>
</dbReference>
<gene>
    <name evidence="4" type="ORF">SCLCIDRAFT_1190452</name>
</gene>
<dbReference type="Gene3D" id="1.10.510.10">
    <property type="entry name" value="Transferase(Phosphotransferase) domain 1"/>
    <property type="match status" value="1"/>
</dbReference>